<feature type="region of interest" description="Disordered" evidence="1">
    <location>
        <begin position="128"/>
        <end position="157"/>
    </location>
</feature>
<evidence type="ECO:0000256" key="2">
    <source>
        <dbReference type="SAM" id="Phobius"/>
    </source>
</evidence>
<reference evidence="3" key="2">
    <citation type="submission" date="2020-09" db="EMBL/GenBank/DDBJ databases">
        <authorList>
            <person name="Sun Q."/>
            <person name="Kim S."/>
        </authorList>
    </citation>
    <scope>NUCLEOTIDE SEQUENCE</scope>
    <source>
        <strain evidence="3">KCTC 12870</strain>
    </source>
</reference>
<feature type="region of interest" description="Disordered" evidence="1">
    <location>
        <begin position="10"/>
        <end position="41"/>
    </location>
</feature>
<comment type="caution">
    <text evidence="3">The sequence shown here is derived from an EMBL/GenBank/DDBJ whole genome shotgun (WGS) entry which is preliminary data.</text>
</comment>
<accession>A0A8J3GED9</accession>
<keyword evidence="2" id="KW-0812">Transmembrane</keyword>
<sequence length="331" mass="34053">MSLINDALKKAQREREGGDTPAKQNIPTVGGSHPRRGNPADKTSFKLLRTVTVGVIVLSLLIAAIGLLITAVKKDPPAPAPVITEVPVTIRPSESAATAPSTPQHTANRIEPVPTPIVRIEAPVITPPAPQASIPTPAPAPKAPISPPVKSAPPATTTTVQPAQIAAIPSAPVKPAAVASVATVPTPKPATVLPPSRAAETPPAPIAPAPVIIPAEPVAANAVGTQGPAPDIQPLPQQPVTTGTEAEAPAPAPAVTANQEPDPKIIAFLEASRITGIKVAGGKSRVLMNNQVFKVGSIVQATSQLKITFIQSNEIQFVDESGVEYRKQFQR</sequence>
<gene>
    <name evidence="3" type="ORF">GCM10007047_12710</name>
</gene>
<feature type="compositionally biased region" description="Polar residues" evidence="1">
    <location>
        <begin position="95"/>
        <end position="107"/>
    </location>
</feature>
<reference evidence="3" key="1">
    <citation type="journal article" date="2014" name="Int. J. Syst. Evol. Microbiol.">
        <title>Complete genome sequence of Corynebacterium casei LMG S-19264T (=DSM 44701T), isolated from a smear-ripened cheese.</title>
        <authorList>
            <consortium name="US DOE Joint Genome Institute (JGI-PGF)"/>
            <person name="Walter F."/>
            <person name="Albersmeier A."/>
            <person name="Kalinowski J."/>
            <person name="Ruckert C."/>
        </authorList>
    </citation>
    <scope>NUCLEOTIDE SEQUENCE</scope>
    <source>
        <strain evidence="3">KCTC 12870</strain>
    </source>
</reference>
<proteinExistence type="predicted"/>
<dbReference type="Proteomes" id="UP000642829">
    <property type="component" value="Unassembled WGS sequence"/>
</dbReference>
<feature type="region of interest" description="Disordered" evidence="1">
    <location>
        <begin position="222"/>
        <end position="259"/>
    </location>
</feature>
<feature type="transmembrane region" description="Helical" evidence="2">
    <location>
        <begin position="51"/>
        <end position="72"/>
    </location>
</feature>
<evidence type="ECO:0000313" key="4">
    <source>
        <dbReference type="Proteomes" id="UP000642829"/>
    </source>
</evidence>
<dbReference type="PRINTS" id="PR01217">
    <property type="entry name" value="PRICHEXTENSN"/>
</dbReference>
<feature type="compositionally biased region" description="Low complexity" evidence="1">
    <location>
        <begin position="239"/>
        <end position="257"/>
    </location>
</feature>
<evidence type="ECO:0000313" key="3">
    <source>
        <dbReference type="EMBL" id="GHB98167.1"/>
    </source>
</evidence>
<dbReference type="RefSeq" id="WP_189513094.1">
    <property type="nucleotide sequence ID" value="NZ_BMXG01000006.1"/>
</dbReference>
<organism evidence="3 4">
    <name type="scientific">Cerasicoccus arenae</name>
    <dbReference type="NCBI Taxonomy" id="424488"/>
    <lineage>
        <taxon>Bacteria</taxon>
        <taxon>Pseudomonadati</taxon>
        <taxon>Verrucomicrobiota</taxon>
        <taxon>Opitutia</taxon>
        <taxon>Puniceicoccales</taxon>
        <taxon>Cerasicoccaceae</taxon>
        <taxon>Cerasicoccus</taxon>
    </lineage>
</organism>
<evidence type="ECO:0000256" key="1">
    <source>
        <dbReference type="SAM" id="MobiDB-lite"/>
    </source>
</evidence>
<protein>
    <submittedName>
        <fullName evidence="3">Uncharacterized protein</fullName>
    </submittedName>
</protein>
<keyword evidence="2" id="KW-1133">Transmembrane helix</keyword>
<dbReference type="AlphaFoldDB" id="A0A8J3GED9"/>
<keyword evidence="2" id="KW-0472">Membrane</keyword>
<feature type="region of interest" description="Disordered" evidence="1">
    <location>
        <begin position="93"/>
        <end position="114"/>
    </location>
</feature>
<dbReference type="EMBL" id="BMXG01000006">
    <property type="protein sequence ID" value="GHB98167.1"/>
    <property type="molecule type" value="Genomic_DNA"/>
</dbReference>
<name>A0A8J3GED9_9BACT</name>
<feature type="compositionally biased region" description="Pro residues" evidence="1">
    <location>
        <begin position="128"/>
        <end position="151"/>
    </location>
</feature>
<keyword evidence="4" id="KW-1185">Reference proteome</keyword>